<comment type="caution">
    <text evidence="1">The sequence shown here is derived from an EMBL/GenBank/DDBJ whole genome shotgun (WGS) entry which is preliminary data.</text>
</comment>
<feature type="non-terminal residue" evidence="1">
    <location>
        <position position="1"/>
    </location>
</feature>
<organism evidence="1 2">
    <name type="scientific">Clonostachys rhizophaga</name>
    <dbReference type="NCBI Taxonomy" id="160324"/>
    <lineage>
        <taxon>Eukaryota</taxon>
        <taxon>Fungi</taxon>
        <taxon>Dikarya</taxon>
        <taxon>Ascomycota</taxon>
        <taxon>Pezizomycotina</taxon>
        <taxon>Sordariomycetes</taxon>
        <taxon>Hypocreomycetidae</taxon>
        <taxon>Hypocreales</taxon>
        <taxon>Bionectriaceae</taxon>
        <taxon>Clonostachys</taxon>
    </lineage>
</organism>
<dbReference type="EMBL" id="CABFNQ020000506">
    <property type="protein sequence ID" value="CAH0017476.1"/>
    <property type="molecule type" value="Genomic_DNA"/>
</dbReference>
<dbReference type="AlphaFoldDB" id="A0A9N9V659"/>
<sequence>FFTPARAFHPHSRAHRTAQPLLSHPSECCRFNLIVQPARSTDESPDGSPSWVRKLVRDAFILNRP</sequence>
<feature type="non-terminal residue" evidence="1">
    <location>
        <position position="65"/>
    </location>
</feature>
<evidence type="ECO:0000313" key="1">
    <source>
        <dbReference type="EMBL" id="CAH0017476.1"/>
    </source>
</evidence>
<name>A0A9N9V659_9HYPO</name>
<proteinExistence type="predicted"/>
<evidence type="ECO:0000313" key="2">
    <source>
        <dbReference type="Proteomes" id="UP000696573"/>
    </source>
</evidence>
<reference evidence="1" key="1">
    <citation type="submission" date="2021-10" db="EMBL/GenBank/DDBJ databases">
        <authorList>
            <person name="Piombo E."/>
        </authorList>
    </citation>
    <scope>NUCLEOTIDE SEQUENCE</scope>
</reference>
<gene>
    <name evidence="1" type="ORF">CRHIZ90672A_00007173</name>
</gene>
<dbReference type="OrthoDB" id="10551037at2759"/>
<protein>
    <submittedName>
        <fullName evidence="1">Uncharacterized protein</fullName>
    </submittedName>
</protein>
<keyword evidence="2" id="KW-1185">Reference proteome</keyword>
<dbReference type="Proteomes" id="UP000696573">
    <property type="component" value="Unassembled WGS sequence"/>
</dbReference>
<accession>A0A9N9V659</accession>